<dbReference type="InterPro" id="IPR018044">
    <property type="entry name" value="Peptidase_S11"/>
</dbReference>
<dbReference type="PRINTS" id="PR00725">
    <property type="entry name" value="DADACBPTASE1"/>
</dbReference>
<dbReference type="GO" id="GO:0009252">
    <property type="term" value="P:peptidoglycan biosynthetic process"/>
    <property type="evidence" value="ECO:0007669"/>
    <property type="project" value="UniProtKB-KW"/>
</dbReference>
<dbReference type="GO" id="GO:0008360">
    <property type="term" value="P:regulation of cell shape"/>
    <property type="evidence" value="ECO:0007669"/>
    <property type="project" value="UniProtKB-KW"/>
</dbReference>
<evidence type="ECO:0000256" key="5">
    <source>
        <dbReference type="ARBA" id="ARBA00022984"/>
    </source>
</evidence>
<keyword evidence="4" id="KW-0133">Cell shape</keyword>
<feature type="binding site" evidence="8">
    <location>
        <position position="278"/>
    </location>
    <ligand>
        <name>substrate</name>
    </ligand>
</feature>
<dbReference type="EMBL" id="MHLW01000038">
    <property type="protein sequence ID" value="OGZ17434.1"/>
    <property type="molecule type" value="Genomic_DNA"/>
</dbReference>
<keyword evidence="5" id="KW-0573">Peptidoglycan synthesis</keyword>
<comment type="caution">
    <text evidence="11">The sequence shown here is derived from an EMBL/GenBank/DDBJ whole genome shotgun (WGS) entry which is preliminary data.</text>
</comment>
<dbReference type="GO" id="GO:0009002">
    <property type="term" value="F:serine-type D-Ala-D-Ala carboxypeptidase activity"/>
    <property type="evidence" value="ECO:0007669"/>
    <property type="project" value="InterPro"/>
</dbReference>
<evidence type="ECO:0000259" key="10">
    <source>
        <dbReference type="Pfam" id="PF00768"/>
    </source>
</evidence>
<keyword evidence="6" id="KW-0961">Cell wall biogenesis/degradation</keyword>
<evidence type="ECO:0000256" key="6">
    <source>
        <dbReference type="ARBA" id="ARBA00023316"/>
    </source>
</evidence>
<dbReference type="InterPro" id="IPR001967">
    <property type="entry name" value="Peptidase_S11_N"/>
</dbReference>
<feature type="active site" description="Acyl-ester intermediate" evidence="7">
    <location>
        <position position="106"/>
    </location>
</feature>
<evidence type="ECO:0000313" key="12">
    <source>
        <dbReference type="Proteomes" id="UP000178893"/>
    </source>
</evidence>
<dbReference type="Proteomes" id="UP000178893">
    <property type="component" value="Unassembled WGS sequence"/>
</dbReference>
<dbReference type="PANTHER" id="PTHR21581:SF6">
    <property type="entry name" value="TRAFFICKING PROTEIN PARTICLE COMPLEX SUBUNIT 12"/>
    <property type="match status" value="1"/>
</dbReference>
<dbReference type="PANTHER" id="PTHR21581">
    <property type="entry name" value="D-ALANYL-D-ALANINE CARBOXYPEPTIDASE"/>
    <property type="match status" value="1"/>
</dbReference>
<comment type="similarity">
    <text evidence="1 9">Belongs to the peptidase S11 family.</text>
</comment>
<evidence type="ECO:0000313" key="11">
    <source>
        <dbReference type="EMBL" id="OGZ17434.1"/>
    </source>
</evidence>
<feature type="active site" evidence="7">
    <location>
        <position position="166"/>
    </location>
</feature>
<evidence type="ECO:0000256" key="2">
    <source>
        <dbReference type="ARBA" id="ARBA00022729"/>
    </source>
</evidence>
<dbReference type="Pfam" id="PF00768">
    <property type="entry name" value="Peptidase_S11"/>
    <property type="match status" value="1"/>
</dbReference>
<organism evidence="11 12">
    <name type="scientific">Candidatus Nealsonbacteria bacterium RBG_13_37_56</name>
    <dbReference type="NCBI Taxonomy" id="1801661"/>
    <lineage>
        <taxon>Bacteria</taxon>
        <taxon>Candidatus Nealsoniibacteriota</taxon>
    </lineage>
</organism>
<feature type="domain" description="Peptidase S11 D-alanyl-D-alanine carboxypeptidase A N-terminal" evidence="10">
    <location>
        <begin position="73"/>
        <end position="293"/>
    </location>
</feature>
<evidence type="ECO:0000256" key="1">
    <source>
        <dbReference type="ARBA" id="ARBA00007164"/>
    </source>
</evidence>
<proteinExistence type="inferred from homology"/>
<evidence type="ECO:0000256" key="8">
    <source>
        <dbReference type="PIRSR" id="PIRSR618044-2"/>
    </source>
</evidence>
<protein>
    <recommendedName>
        <fullName evidence="10">Peptidase S11 D-alanyl-D-alanine carboxypeptidase A N-terminal domain-containing protein</fullName>
    </recommendedName>
</protein>
<dbReference type="InterPro" id="IPR012338">
    <property type="entry name" value="Beta-lactam/transpept-like"/>
</dbReference>
<evidence type="ECO:0000256" key="9">
    <source>
        <dbReference type="RuleBase" id="RU004016"/>
    </source>
</evidence>
<gene>
    <name evidence="11" type="ORF">A2V72_00375</name>
</gene>
<feature type="active site" description="Proton acceptor" evidence="7">
    <location>
        <position position="109"/>
    </location>
</feature>
<dbReference type="AlphaFoldDB" id="A0A1G2DUT1"/>
<evidence type="ECO:0000256" key="4">
    <source>
        <dbReference type="ARBA" id="ARBA00022960"/>
    </source>
</evidence>
<evidence type="ECO:0000256" key="3">
    <source>
        <dbReference type="ARBA" id="ARBA00022801"/>
    </source>
</evidence>
<dbReference type="Gene3D" id="3.40.710.10">
    <property type="entry name" value="DD-peptidase/beta-lactamase superfamily"/>
    <property type="match status" value="1"/>
</dbReference>
<accession>A0A1G2DUT1</accession>
<dbReference type="GO" id="GO:0071555">
    <property type="term" value="P:cell wall organization"/>
    <property type="evidence" value="ECO:0007669"/>
    <property type="project" value="UniProtKB-KW"/>
</dbReference>
<keyword evidence="3" id="KW-0378">Hydrolase</keyword>
<name>A0A1G2DUT1_9BACT</name>
<dbReference type="GO" id="GO:0006508">
    <property type="term" value="P:proteolysis"/>
    <property type="evidence" value="ECO:0007669"/>
    <property type="project" value="InterPro"/>
</dbReference>
<dbReference type="SUPFAM" id="SSF56601">
    <property type="entry name" value="beta-lactamase/transpeptidase-like"/>
    <property type="match status" value="1"/>
</dbReference>
<keyword evidence="2" id="KW-0732">Signal</keyword>
<reference evidence="11 12" key="1">
    <citation type="journal article" date="2016" name="Nat. Commun.">
        <title>Thousands of microbial genomes shed light on interconnected biogeochemical processes in an aquifer system.</title>
        <authorList>
            <person name="Anantharaman K."/>
            <person name="Brown C.T."/>
            <person name="Hug L.A."/>
            <person name="Sharon I."/>
            <person name="Castelle C.J."/>
            <person name="Probst A.J."/>
            <person name="Thomas B.C."/>
            <person name="Singh A."/>
            <person name="Wilkins M.J."/>
            <person name="Karaoz U."/>
            <person name="Brodie E.L."/>
            <person name="Williams K.H."/>
            <person name="Hubbard S.S."/>
            <person name="Banfield J.F."/>
        </authorList>
    </citation>
    <scope>NUCLEOTIDE SEQUENCE [LARGE SCALE GENOMIC DNA]</scope>
</reference>
<sequence>MKLKNLLISFLATVLICLGINALADNFEGFWLEQELAKRPELFSADLMDKIIQAEAEQLKAEREFRERFKDIDINAKAAISIRVDKKNNKTILFEKNSQETLPIASLTKLMTALVIFDLDETYNLFDLITITKESVNQEGSSKYRDLTVGEKLSVENLLYIMLLESSNDAAFALTIPIEEKNFIELMNFYAEKIGLNSTSFVNPTGLEPDDPKGPKNYSSAQDLSELAEYILRRYPRIFEFTNNQSRKIINEDGSIRHIISENTNKLLLEVPEIIGGKTGWTPQAGGCLLIVLKDPDSSDYYINVILGSEDRFTEMLKLINLIQS</sequence>
<evidence type="ECO:0000256" key="7">
    <source>
        <dbReference type="PIRSR" id="PIRSR618044-1"/>
    </source>
</evidence>